<evidence type="ECO:0000313" key="2">
    <source>
        <dbReference type="Proteomes" id="UP000478208"/>
    </source>
</evidence>
<comment type="caution">
    <text evidence="1">The sequence shown here is derived from an EMBL/GenBank/DDBJ whole genome shotgun (WGS) entry which is preliminary data.</text>
</comment>
<dbReference type="AlphaFoldDB" id="A0A6L6U7W6"/>
<evidence type="ECO:0000313" key="1">
    <source>
        <dbReference type="EMBL" id="MUU78421.1"/>
    </source>
</evidence>
<dbReference type="Proteomes" id="UP000478208">
    <property type="component" value="Unassembled WGS sequence"/>
</dbReference>
<protein>
    <submittedName>
        <fullName evidence="1">Uncharacterized protein</fullName>
    </submittedName>
</protein>
<sequence length="295" mass="33984">MPHILKNNAIEMHIDLPHEGYNASRFDYSGKISSFKFKNIVISALENPKSKSKRSLGQGFYNEFGINTALGFKDAKIGGWFHKIGVGLLKKTEDTYNFLHKFEIKPAEFTVKTDNNKITINCKSESINGYAYVLSKEIELQEEGFTINYKLKNTGKKLIITDEYVHNFIAINNEPINDNYELNFPFALKPELFEETVNPEYKVIISKDQLKFTDQIEKEFFFSNLSGSSYEKAGWELSNRKNNIKISETGDFKTNKVNVWGLPHVISPELFIDITINPGMLKQWSRYYNIVNTTL</sequence>
<gene>
    <name evidence="1" type="ORF">GN138_08200</name>
</gene>
<keyword evidence="2" id="KW-1185">Reference proteome</keyword>
<reference evidence="1 2" key="1">
    <citation type="submission" date="2019-12" db="EMBL/GenBank/DDBJ databases">
        <authorList>
            <person name="Li J."/>
        </authorList>
    </citation>
    <scope>NUCLEOTIDE SEQUENCE [LARGE SCALE GENOMIC DNA]</scope>
    <source>
        <strain evidence="1 2">HL2-2</strain>
    </source>
</reference>
<accession>A0A6L6U7W6</accession>
<proteinExistence type="predicted"/>
<organism evidence="1 2">
    <name type="scientific">Winogradskyella endarachnes</name>
    <dbReference type="NCBI Taxonomy" id="2681965"/>
    <lineage>
        <taxon>Bacteria</taxon>
        <taxon>Pseudomonadati</taxon>
        <taxon>Bacteroidota</taxon>
        <taxon>Flavobacteriia</taxon>
        <taxon>Flavobacteriales</taxon>
        <taxon>Flavobacteriaceae</taxon>
        <taxon>Winogradskyella</taxon>
    </lineage>
</organism>
<name>A0A6L6U7W6_9FLAO</name>
<dbReference type="EMBL" id="WOWS01000002">
    <property type="protein sequence ID" value="MUU78421.1"/>
    <property type="molecule type" value="Genomic_DNA"/>
</dbReference>
<dbReference type="RefSeq" id="WP_157363306.1">
    <property type="nucleotide sequence ID" value="NZ_WOWS01000002.1"/>
</dbReference>